<evidence type="ECO:0000313" key="1">
    <source>
        <dbReference type="EMBL" id="KAF7399071.1"/>
    </source>
</evidence>
<keyword evidence="2" id="KW-1185">Reference proteome</keyword>
<protein>
    <submittedName>
        <fullName evidence="1">Uncharacterized protein</fullName>
    </submittedName>
</protein>
<comment type="caution">
    <text evidence="1">The sequence shown here is derived from an EMBL/GenBank/DDBJ whole genome shotgun (WGS) entry which is preliminary data.</text>
</comment>
<dbReference type="EMBL" id="JACSEA010000006">
    <property type="protein sequence ID" value="KAF7399071.1"/>
    <property type="molecule type" value="Genomic_DNA"/>
</dbReference>
<dbReference type="Proteomes" id="UP000614350">
    <property type="component" value="Unassembled WGS sequence"/>
</dbReference>
<name>A0A834K4J9_VESVU</name>
<organism evidence="1 2">
    <name type="scientific">Vespula vulgaris</name>
    <name type="common">Yellow jacket</name>
    <name type="synonym">Wasp</name>
    <dbReference type="NCBI Taxonomy" id="7454"/>
    <lineage>
        <taxon>Eukaryota</taxon>
        <taxon>Metazoa</taxon>
        <taxon>Ecdysozoa</taxon>
        <taxon>Arthropoda</taxon>
        <taxon>Hexapoda</taxon>
        <taxon>Insecta</taxon>
        <taxon>Pterygota</taxon>
        <taxon>Neoptera</taxon>
        <taxon>Endopterygota</taxon>
        <taxon>Hymenoptera</taxon>
        <taxon>Apocrita</taxon>
        <taxon>Aculeata</taxon>
        <taxon>Vespoidea</taxon>
        <taxon>Vespidae</taxon>
        <taxon>Vespinae</taxon>
        <taxon>Vespula</taxon>
    </lineage>
</organism>
<accession>A0A834K4J9</accession>
<evidence type="ECO:0000313" key="2">
    <source>
        <dbReference type="Proteomes" id="UP000614350"/>
    </source>
</evidence>
<gene>
    <name evidence="1" type="ORF">HZH66_006968</name>
</gene>
<dbReference type="AlphaFoldDB" id="A0A834K4J9"/>
<reference evidence="1" key="1">
    <citation type="journal article" date="2020" name="G3 (Bethesda)">
        <title>High-Quality Assemblies for Three Invasive Social Wasps from the &lt;i&gt;Vespula&lt;/i&gt; Genus.</title>
        <authorList>
            <person name="Harrop T.W.R."/>
            <person name="Guhlin J."/>
            <person name="McLaughlin G.M."/>
            <person name="Permina E."/>
            <person name="Stockwell P."/>
            <person name="Gilligan J."/>
            <person name="Le Lec M.F."/>
            <person name="Gruber M.A.M."/>
            <person name="Quinn O."/>
            <person name="Lovegrove M."/>
            <person name="Duncan E.J."/>
            <person name="Remnant E.J."/>
            <person name="Van Eeckhoven J."/>
            <person name="Graham B."/>
            <person name="Knapp R.A."/>
            <person name="Langford K.W."/>
            <person name="Kronenberg Z."/>
            <person name="Press M.O."/>
            <person name="Eacker S.M."/>
            <person name="Wilson-Rankin E.E."/>
            <person name="Purcell J."/>
            <person name="Lester P.J."/>
            <person name="Dearden P.K."/>
        </authorList>
    </citation>
    <scope>NUCLEOTIDE SEQUENCE</scope>
    <source>
        <strain evidence="1">Marl-1</strain>
    </source>
</reference>
<sequence>MELDILISNIPRSNFESKLFKEIVKLLGICQDQRDWDRWVPLCLLAYSIIYGSKLGTKLHKIHRIAKKWMEIKSCRMKTWYDRGINKKKFKEGQKVWLFNYQRRKGKTQKLESNWERSYNILRKINDAVFCIRKSSREKNRIVQSNRLASFLER</sequence>
<proteinExistence type="predicted"/>